<gene>
    <name evidence="2" type="ORF">AMECASPLE_035698</name>
</gene>
<dbReference type="EMBL" id="JAHRIP010090034">
    <property type="protein sequence ID" value="MEQ2316740.1"/>
    <property type="molecule type" value="Genomic_DNA"/>
</dbReference>
<accession>A0ABV1AEY0</accession>
<keyword evidence="1" id="KW-0812">Transmembrane</keyword>
<sequence>MIQAYRETQLLLTPASSYLPLCVHLQYVHHIDHDVFVGFLVFPHSEGNSKPAGSTGAHVGPTAILPPLTDLCLIQKILPCVILYYTGYLLILSSLCIMFNSNQSKPEE</sequence>
<keyword evidence="1" id="KW-1133">Transmembrane helix</keyword>
<keyword evidence="1" id="KW-0472">Membrane</keyword>
<name>A0ABV1AEY0_9TELE</name>
<evidence type="ECO:0000313" key="3">
    <source>
        <dbReference type="Proteomes" id="UP001469553"/>
    </source>
</evidence>
<organism evidence="2 3">
    <name type="scientific">Ameca splendens</name>
    <dbReference type="NCBI Taxonomy" id="208324"/>
    <lineage>
        <taxon>Eukaryota</taxon>
        <taxon>Metazoa</taxon>
        <taxon>Chordata</taxon>
        <taxon>Craniata</taxon>
        <taxon>Vertebrata</taxon>
        <taxon>Euteleostomi</taxon>
        <taxon>Actinopterygii</taxon>
        <taxon>Neopterygii</taxon>
        <taxon>Teleostei</taxon>
        <taxon>Neoteleostei</taxon>
        <taxon>Acanthomorphata</taxon>
        <taxon>Ovalentaria</taxon>
        <taxon>Atherinomorphae</taxon>
        <taxon>Cyprinodontiformes</taxon>
        <taxon>Goodeidae</taxon>
        <taxon>Ameca</taxon>
    </lineage>
</organism>
<keyword evidence="3" id="KW-1185">Reference proteome</keyword>
<feature type="transmembrane region" description="Helical" evidence="1">
    <location>
        <begin position="82"/>
        <end position="100"/>
    </location>
</feature>
<evidence type="ECO:0000313" key="2">
    <source>
        <dbReference type="EMBL" id="MEQ2316740.1"/>
    </source>
</evidence>
<proteinExistence type="predicted"/>
<reference evidence="2 3" key="1">
    <citation type="submission" date="2021-06" db="EMBL/GenBank/DDBJ databases">
        <authorList>
            <person name="Palmer J.M."/>
        </authorList>
    </citation>
    <scope>NUCLEOTIDE SEQUENCE [LARGE SCALE GENOMIC DNA]</scope>
    <source>
        <strain evidence="2 3">AS_MEX2019</strain>
        <tissue evidence="2">Muscle</tissue>
    </source>
</reference>
<protein>
    <submittedName>
        <fullName evidence="2">Uncharacterized protein</fullName>
    </submittedName>
</protein>
<evidence type="ECO:0000256" key="1">
    <source>
        <dbReference type="SAM" id="Phobius"/>
    </source>
</evidence>
<comment type="caution">
    <text evidence="2">The sequence shown here is derived from an EMBL/GenBank/DDBJ whole genome shotgun (WGS) entry which is preliminary data.</text>
</comment>
<dbReference type="Proteomes" id="UP001469553">
    <property type="component" value="Unassembled WGS sequence"/>
</dbReference>